<dbReference type="Proteomes" id="UP000663851">
    <property type="component" value="Unassembled WGS sequence"/>
</dbReference>
<dbReference type="Proteomes" id="UP000663869">
    <property type="component" value="Unassembled WGS sequence"/>
</dbReference>
<dbReference type="InterPro" id="IPR029248">
    <property type="entry name" value="TMEM107"/>
</dbReference>
<dbReference type="EMBL" id="CAJNXB010001062">
    <property type="protein sequence ID" value="CAF3127005.1"/>
    <property type="molecule type" value="Genomic_DNA"/>
</dbReference>
<dbReference type="EMBL" id="CAJOBS010000247">
    <property type="protein sequence ID" value="CAF4534243.1"/>
    <property type="molecule type" value="Genomic_DNA"/>
</dbReference>
<evidence type="ECO:0000313" key="3">
    <source>
        <dbReference type="EMBL" id="CAF3199811.1"/>
    </source>
</evidence>
<dbReference type="EMBL" id="CAJOBP010001532">
    <property type="protein sequence ID" value="CAF4291656.1"/>
    <property type="molecule type" value="Genomic_DNA"/>
</dbReference>
<dbReference type="Proteomes" id="UP000663873">
    <property type="component" value="Unassembled WGS sequence"/>
</dbReference>
<evidence type="ECO:0000313" key="10">
    <source>
        <dbReference type="EMBL" id="CAF4508249.1"/>
    </source>
</evidence>
<evidence type="ECO:0000256" key="1">
    <source>
        <dbReference type="SAM" id="Phobius"/>
    </source>
</evidence>
<dbReference type="EMBL" id="CAJNYT010005371">
    <property type="protein sequence ID" value="CAF3732512.1"/>
    <property type="molecule type" value="Genomic_DNA"/>
</dbReference>
<gene>
    <name evidence="5" type="ORF">FME351_LOCUS2321</name>
    <name evidence="6" type="ORF">GRG538_LOCUS30351</name>
    <name evidence="7" type="ORF">HFQ381_LOCUS5118</name>
    <name evidence="4" type="ORF">KIK155_LOCUS1306</name>
    <name evidence="3" type="ORF">LUA448_LOCUS2140</name>
    <name evidence="10" type="ORF">QYT958_LOCUS5262</name>
    <name evidence="2" type="ORF">TIS948_LOCUS8318</name>
    <name evidence="11" type="ORF">TOA249_LOCUS5975</name>
    <name evidence="9" type="ORF">TSG867_LOCUS7657</name>
    <name evidence="8" type="ORF">UJA718_LOCUS12053</name>
</gene>
<feature type="transmembrane region" description="Helical" evidence="1">
    <location>
        <begin position="65"/>
        <end position="84"/>
    </location>
</feature>
<dbReference type="AlphaFoldDB" id="A0A817QLW6"/>
<feature type="transmembrane region" description="Helical" evidence="1">
    <location>
        <begin position="122"/>
        <end position="145"/>
    </location>
</feature>
<evidence type="ECO:0000313" key="12">
    <source>
        <dbReference type="Proteomes" id="UP000663833"/>
    </source>
</evidence>
<dbReference type="OrthoDB" id="2114471at2759"/>
<evidence type="ECO:0000313" key="13">
    <source>
        <dbReference type="Proteomes" id="UP000663873"/>
    </source>
</evidence>
<dbReference type="Proteomes" id="UP000663862">
    <property type="component" value="Unassembled WGS sequence"/>
</dbReference>
<dbReference type="Proteomes" id="UP000663838">
    <property type="component" value="Unassembled WGS sequence"/>
</dbReference>
<dbReference type="Proteomes" id="UP000663865">
    <property type="component" value="Unassembled WGS sequence"/>
</dbReference>
<sequence>MLRNHGSRSSNSPNFQQLYTSRFVPLFIHLILLVLVFVFRDDLASNCSTSDYAGAPSALTWSDGWTGASLGLVVVEMILALSGLSILRRYAIFFSIVLHSTACVLISAYFMSDISICTGSPYLLFFCTFLPLIIELISWIEMFAFNKEL</sequence>
<evidence type="ECO:0000313" key="9">
    <source>
        <dbReference type="EMBL" id="CAF4322535.1"/>
    </source>
</evidence>
<evidence type="ECO:0008006" key="14">
    <source>
        <dbReference type="Google" id="ProtNLM"/>
    </source>
</evidence>
<dbReference type="Proteomes" id="UP000663833">
    <property type="component" value="Unassembled WGS sequence"/>
</dbReference>
<evidence type="ECO:0000313" key="2">
    <source>
        <dbReference type="EMBL" id="CAF3127005.1"/>
    </source>
</evidence>
<evidence type="ECO:0000313" key="4">
    <source>
        <dbReference type="EMBL" id="CAF3328430.1"/>
    </source>
</evidence>
<dbReference type="EMBL" id="CAJNYD010000056">
    <property type="protein sequence ID" value="CAF3199811.1"/>
    <property type="molecule type" value="Genomic_DNA"/>
</dbReference>
<evidence type="ECO:0000313" key="8">
    <source>
        <dbReference type="EMBL" id="CAF4291656.1"/>
    </source>
</evidence>
<feature type="transmembrane region" description="Helical" evidence="1">
    <location>
        <begin position="21"/>
        <end position="39"/>
    </location>
</feature>
<dbReference type="Proteomes" id="UP000663872">
    <property type="component" value="Unassembled WGS sequence"/>
</dbReference>
<accession>A0A817QLW6</accession>
<evidence type="ECO:0000313" key="5">
    <source>
        <dbReference type="EMBL" id="CAF3329451.1"/>
    </source>
</evidence>
<dbReference type="Pfam" id="PF14995">
    <property type="entry name" value="TMEM107"/>
    <property type="match status" value="1"/>
</dbReference>
<keyword evidence="1" id="KW-1133">Transmembrane helix</keyword>
<comment type="caution">
    <text evidence="3">The sequence shown here is derived from an EMBL/GenBank/DDBJ whole genome shotgun (WGS) entry which is preliminary data.</text>
</comment>
<evidence type="ECO:0000313" key="6">
    <source>
        <dbReference type="EMBL" id="CAF3732512.1"/>
    </source>
</evidence>
<organism evidence="3 12">
    <name type="scientific">Rotaria socialis</name>
    <dbReference type="NCBI Taxonomy" id="392032"/>
    <lineage>
        <taxon>Eukaryota</taxon>
        <taxon>Metazoa</taxon>
        <taxon>Spiralia</taxon>
        <taxon>Gnathifera</taxon>
        <taxon>Rotifera</taxon>
        <taxon>Eurotatoria</taxon>
        <taxon>Bdelloidea</taxon>
        <taxon>Philodinida</taxon>
        <taxon>Philodinidae</taxon>
        <taxon>Rotaria</taxon>
    </lineage>
</organism>
<reference evidence="3" key="1">
    <citation type="submission" date="2021-02" db="EMBL/GenBank/DDBJ databases">
        <authorList>
            <person name="Nowell W R."/>
        </authorList>
    </citation>
    <scope>NUCLEOTIDE SEQUENCE</scope>
</reference>
<evidence type="ECO:0000313" key="7">
    <source>
        <dbReference type="EMBL" id="CAF4163397.1"/>
    </source>
</evidence>
<dbReference type="EMBL" id="CAJOBO010000210">
    <property type="protein sequence ID" value="CAF4163397.1"/>
    <property type="molecule type" value="Genomic_DNA"/>
</dbReference>
<name>A0A817QLW6_9BILA</name>
<dbReference type="Proteomes" id="UP000663848">
    <property type="component" value="Unassembled WGS sequence"/>
</dbReference>
<dbReference type="EMBL" id="CAJNYU010000114">
    <property type="protein sequence ID" value="CAF3329451.1"/>
    <property type="molecule type" value="Genomic_DNA"/>
</dbReference>
<proteinExistence type="predicted"/>
<keyword evidence="1" id="KW-0812">Transmembrane</keyword>
<protein>
    <recommendedName>
        <fullName evidence="14">Transmembrane protein 107</fullName>
    </recommendedName>
</protein>
<dbReference type="EMBL" id="CAJOBR010000430">
    <property type="protein sequence ID" value="CAF4508249.1"/>
    <property type="molecule type" value="Genomic_DNA"/>
</dbReference>
<keyword evidence="1" id="KW-0472">Membrane</keyword>
<evidence type="ECO:0000313" key="11">
    <source>
        <dbReference type="EMBL" id="CAF4534243.1"/>
    </source>
</evidence>
<feature type="transmembrane region" description="Helical" evidence="1">
    <location>
        <begin position="91"/>
        <end position="110"/>
    </location>
</feature>
<keyword evidence="13" id="KW-1185">Reference proteome</keyword>
<dbReference type="EMBL" id="CAJOBQ010000304">
    <property type="protein sequence ID" value="CAF4322535.1"/>
    <property type="molecule type" value="Genomic_DNA"/>
</dbReference>
<dbReference type="EMBL" id="CAJNYV010000035">
    <property type="protein sequence ID" value="CAF3328430.1"/>
    <property type="molecule type" value="Genomic_DNA"/>
</dbReference>
<dbReference type="Proteomes" id="UP000663825">
    <property type="component" value="Unassembled WGS sequence"/>
</dbReference>